<organism evidence="1 2">
    <name type="scientific">Bacillus anthracis</name>
    <name type="common">anthrax bacterium</name>
    <dbReference type="NCBI Taxonomy" id="1392"/>
    <lineage>
        <taxon>Bacteria</taxon>
        <taxon>Bacillati</taxon>
        <taxon>Bacillota</taxon>
        <taxon>Bacilli</taxon>
        <taxon>Bacillales</taxon>
        <taxon>Bacillaceae</taxon>
        <taxon>Bacillus</taxon>
        <taxon>Bacillus cereus group</taxon>
    </lineage>
</organism>
<accession>A0A0F7RA97</accession>
<protein>
    <submittedName>
        <fullName evidence="1">Uncharacterized protein</fullName>
    </submittedName>
</protein>
<accession>Q6KPK3</accession>
<keyword evidence="2" id="KW-1185">Reference proteome</keyword>
<reference evidence="1 2" key="1">
    <citation type="journal article" date="2009" name="J. Bacteriol.">
        <title>The complete genome sequence of Bacillus anthracis Ames 'Ancestor'.</title>
        <authorList>
            <person name="Ravel J."/>
            <person name="Jiang L."/>
            <person name="Stanley S.T."/>
            <person name="Wilson M.R."/>
            <person name="Decker R.S."/>
            <person name="Read T.D."/>
            <person name="Worsham P."/>
            <person name="Keim P.S."/>
            <person name="Salzberg S.L."/>
            <person name="Fraser-Liggett C.M."/>
            <person name="Rasko D.A."/>
        </authorList>
    </citation>
    <scope>NUCLEOTIDE SEQUENCE [LARGE SCALE GENOMIC DNA]</scope>
    <source>
        <strain evidence="2">Ames ancestor</strain>
    </source>
</reference>
<sequence length="359" mass="38056">MELLAFVQTYTKTDSLFMVHTGNTVGMRGITTATAYQYNALITRDTNLSFAGVPSSVDPLTFAGTTNDWTLNGSWARLNPSVTDVPATATVDFAMLVWQGTLSATVTETVVNNNIPTLQTPDGVTHTITSVPAWGETRSSGTFQGTIYTRAANVTNILQGLSNRATGDYFVERVPTANPPTQGTGVGWALVVVYRDNSYPIRNVSLYTGLLISTLGETATISNFITPAVAPVNARVFTMAINGDTDATGDRFNLNGTGLSGPNNLINNFFASQVNNYLGNLNTVGSFGDRNMPIGTSATNRRAEFDVTNVPANGVLTAGSTSTTVNIPNTFDYIYAGAVGLQIDLAEARLTATKSVTVS</sequence>
<dbReference type="Proteomes" id="UP000000594">
    <property type="component" value="Chromosome"/>
</dbReference>
<dbReference type="PATRIC" id="fig|1392.236.peg.3831"/>
<dbReference type="EMBL" id="AE017334">
    <property type="protein sequence ID" value="AAT32827.1"/>
    <property type="molecule type" value="Genomic_DNA"/>
</dbReference>
<gene>
    <name evidence="1" type="ordered locus">GBAA_3720</name>
</gene>
<accession>Q81Y37</accession>
<accession>Q6HVD3</accession>
<name>A0A0F7RA97_BACAN</name>
<evidence type="ECO:0000313" key="1">
    <source>
        <dbReference type="EMBL" id="AAT32827.1"/>
    </source>
</evidence>
<proteinExistence type="predicted"/>
<accession>E9QSX1</accession>
<evidence type="ECO:0000313" key="2">
    <source>
        <dbReference type="Proteomes" id="UP000000594"/>
    </source>
</evidence>
<accession>E9QSX0</accession>
<dbReference type="KEGG" id="bar:GBAA_3720"/>
<dbReference type="AlphaFoldDB" id="A0A0F7RA97"/>